<evidence type="ECO:0000259" key="5">
    <source>
        <dbReference type="Pfam" id="PF25973"/>
    </source>
</evidence>
<evidence type="ECO:0000259" key="4">
    <source>
        <dbReference type="Pfam" id="PF25954"/>
    </source>
</evidence>
<dbReference type="GO" id="GO:0030288">
    <property type="term" value="C:outer membrane-bounded periplasmic space"/>
    <property type="evidence" value="ECO:0007669"/>
    <property type="project" value="TreeGrafter"/>
</dbReference>
<dbReference type="InterPro" id="IPR058647">
    <property type="entry name" value="BSH_CzcB-like"/>
</dbReference>
<keyword evidence="3" id="KW-0732">Signal</keyword>
<protein>
    <submittedName>
        <fullName evidence="6">Uncharacterized protein</fullName>
    </submittedName>
</protein>
<gene>
    <name evidence="6" type="ORF">AT959_08005</name>
</gene>
<dbReference type="GO" id="GO:0046914">
    <property type="term" value="F:transition metal ion binding"/>
    <property type="evidence" value="ECO:0007669"/>
    <property type="project" value="TreeGrafter"/>
</dbReference>
<evidence type="ECO:0000313" key="6">
    <source>
        <dbReference type="EMBL" id="KXB30673.1"/>
    </source>
</evidence>
<feature type="domain" description="CzcB-like barrel-sandwich hybrid" evidence="5">
    <location>
        <begin position="62"/>
        <end position="201"/>
    </location>
</feature>
<dbReference type="AlphaFoldDB" id="A0A133XI97"/>
<dbReference type="GO" id="GO:0060003">
    <property type="term" value="P:copper ion export"/>
    <property type="evidence" value="ECO:0007669"/>
    <property type="project" value="TreeGrafter"/>
</dbReference>
<dbReference type="Proteomes" id="UP000070186">
    <property type="component" value="Unassembled WGS sequence"/>
</dbReference>
<comment type="similarity">
    <text evidence="1">Belongs to the membrane fusion protein (MFP) (TC 8.A.1) family.</text>
</comment>
<evidence type="ECO:0000256" key="3">
    <source>
        <dbReference type="SAM" id="SignalP"/>
    </source>
</evidence>
<accession>A0A133XI97</accession>
<evidence type="ECO:0000256" key="1">
    <source>
        <dbReference type="ARBA" id="ARBA00009477"/>
    </source>
</evidence>
<dbReference type="STRING" id="281362.AT959_08005"/>
<comment type="caution">
    <text evidence="6">The sequence shown here is derived from an EMBL/GenBank/DDBJ whole genome shotgun (WGS) entry which is preliminary data.</text>
</comment>
<sequence>MPHLLLLAGLLAASLSATAEPLLLQAAQIKALGIETTVAGSPQAGRAGTLPGRVVVPTEQMRIVAAPVGGMVEMLAVAPGATVKRGQVVAQLASPQALELQRDALQSSSQAALLQQNLKRDEILFAEGIIAEARLQATRSAAAQATALASERRQGLAMAGVAPGKLGGPLALTAGIDGIVLEQHAQLGQRVEAAAPIYRIAKLSPLWLEIQAPLATAASLKPGAPVKLAGSEIGGKLIAIGRAVDSASQTVLLRAEVSHGAEQLTPGQVIEVEIAGTSGPQISLPASTLIRDQGKTLAFVQVSASDKGLAFEARPVRVVSQGGDSVVVDGLKAGDKVAVKGVSGLKAMLTGVGKE</sequence>
<reference evidence="6 7" key="1">
    <citation type="submission" date="2015-12" db="EMBL/GenBank/DDBJ databases">
        <title>Nitrous oxide reduction kinetics distinguish bacteria harboring typical versus atypical NosZ.</title>
        <authorList>
            <person name="Yoon S."/>
            <person name="Nissen S."/>
            <person name="Park D."/>
            <person name="Sanford R.A."/>
            <person name="Loeffler F.E."/>
        </authorList>
    </citation>
    <scope>NUCLEOTIDE SEQUENCE [LARGE SCALE GENOMIC DNA]</scope>
    <source>
        <strain evidence="6 7">ATCC BAA-841</strain>
    </source>
</reference>
<organism evidence="6 7">
    <name type="scientific">Dechloromonas denitrificans</name>
    <dbReference type="NCBI Taxonomy" id="281362"/>
    <lineage>
        <taxon>Bacteria</taxon>
        <taxon>Pseudomonadati</taxon>
        <taxon>Pseudomonadota</taxon>
        <taxon>Betaproteobacteria</taxon>
        <taxon>Rhodocyclales</taxon>
        <taxon>Azonexaceae</taxon>
        <taxon>Dechloromonas</taxon>
    </lineage>
</organism>
<evidence type="ECO:0000313" key="7">
    <source>
        <dbReference type="Proteomes" id="UP000070186"/>
    </source>
</evidence>
<dbReference type="InterPro" id="IPR006143">
    <property type="entry name" value="RND_pump_MFP"/>
</dbReference>
<dbReference type="RefSeq" id="WP_066882430.1">
    <property type="nucleotide sequence ID" value="NZ_LODL01000019.1"/>
</dbReference>
<proteinExistence type="inferred from homology"/>
<dbReference type="GO" id="GO:0015679">
    <property type="term" value="P:plasma membrane copper ion transport"/>
    <property type="evidence" value="ECO:0007669"/>
    <property type="project" value="TreeGrafter"/>
</dbReference>
<evidence type="ECO:0000256" key="2">
    <source>
        <dbReference type="ARBA" id="ARBA00022448"/>
    </source>
</evidence>
<keyword evidence="2" id="KW-0813">Transport</keyword>
<name>A0A133XI97_9RHOO</name>
<dbReference type="Pfam" id="PF25954">
    <property type="entry name" value="Beta-barrel_RND_2"/>
    <property type="match status" value="1"/>
</dbReference>
<dbReference type="SUPFAM" id="SSF111369">
    <property type="entry name" value="HlyD-like secretion proteins"/>
    <property type="match status" value="1"/>
</dbReference>
<keyword evidence="7" id="KW-1185">Reference proteome</keyword>
<dbReference type="Gene3D" id="2.40.420.20">
    <property type="match status" value="1"/>
</dbReference>
<dbReference type="InterPro" id="IPR058792">
    <property type="entry name" value="Beta-barrel_RND_2"/>
</dbReference>
<dbReference type="PANTHER" id="PTHR30097:SF4">
    <property type="entry name" value="SLR6042 PROTEIN"/>
    <property type="match status" value="1"/>
</dbReference>
<dbReference type="Pfam" id="PF25973">
    <property type="entry name" value="BSH_CzcB"/>
    <property type="match status" value="1"/>
</dbReference>
<feature type="domain" description="CusB-like beta-barrel" evidence="4">
    <location>
        <begin position="205"/>
        <end position="277"/>
    </location>
</feature>
<dbReference type="Gene3D" id="2.40.30.170">
    <property type="match status" value="1"/>
</dbReference>
<dbReference type="InterPro" id="IPR051909">
    <property type="entry name" value="MFP_Cation_Efflux"/>
</dbReference>
<dbReference type="Gene3D" id="1.10.287.470">
    <property type="entry name" value="Helix hairpin bin"/>
    <property type="match status" value="1"/>
</dbReference>
<dbReference type="NCBIfam" id="TIGR01730">
    <property type="entry name" value="RND_mfp"/>
    <property type="match status" value="1"/>
</dbReference>
<dbReference type="Gene3D" id="2.40.50.100">
    <property type="match status" value="1"/>
</dbReference>
<dbReference type="GO" id="GO:0022857">
    <property type="term" value="F:transmembrane transporter activity"/>
    <property type="evidence" value="ECO:0007669"/>
    <property type="project" value="InterPro"/>
</dbReference>
<feature type="signal peptide" evidence="3">
    <location>
        <begin position="1"/>
        <end position="19"/>
    </location>
</feature>
<feature type="chain" id="PRO_5007459722" evidence="3">
    <location>
        <begin position="20"/>
        <end position="355"/>
    </location>
</feature>
<dbReference type="PANTHER" id="PTHR30097">
    <property type="entry name" value="CATION EFFLUX SYSTEM PROTEIN CUSB"/>
    <property type="match status" value="1"/>
</dbReference>
<dbReference type="GO" id="GO:0016020">
    <property type="term" value="C:membrane"/>
    <property type="evidence" value="ECO:0007669"/>
    <property type="project" value="InterPro"/>
</dbReference>
<dbReference type="EMBL" id="LODL01000019">
    <property type="protein sequence ID" value="KXB30673.1"/>
    <property type="molecule type" value="Genomic_DNA"/>
</dbReference>